<keyword evidence="3" id="KW-0328">Glycosyltransferase</keyword>
<dbReference type="Proteomes" id="UP000489961">
    <property type="component" value="Unassembled WGS sequence"/>
</dbReference>
<organism evidence="3 4">
    <name type="scientific">Acinetobacter bouvetii</name>
    <dbReference type="NCBI Taxonomy" id="202951"/>
    <lineage>
        <taxon>Bacteria</taxon>
        <taxon>Pseudomonadati</taxon>
        <taxon>Pseudomonadota</taxon>
        <taxon>Gammaproteobacteria</taxon>
        <taxon>Moraxellales</taxon>
        <taxon>Moraxellaceae</taxon>
        <taxon>Acinetobacter</taxon>
    </lineage>
</organism>
<dbReference type="Gene3D" id="3.40.50.2000">
    <property type="entry name" value="Glycogen Phosphorylase B"/>
    <property type="match status" value="2"/>
</dbReference>
<dbReference type="RefSeq" id="WP_174559958.1">
    <property type="nucleotide sequence ID" value="NZ_CADDTS010000035.1"/>
</dbReference>
<dbReference type="AlphaFoldDB" id="A0A811GCX1"/>
<evidence type="ECO:0000313" key="3">
    <source>
        <dbReference type="EMBL" id="CAB1217438.1"/>
    </source>
</evidence>
<dbReference type="GO" id="GO:0016757">
    <property type="term" value="F:glycosyltransferase activity"/>
    <property type="evidence" value="ECO:0007669"/>
    <property type="project" value="UniProtKB-KW"/>
</dbReference>
<dbReference type="SUPFAM" id="SSF53756">
    <property type="entry name" value="UDP-Glycosyltransferase/glycogen phosphorylase"/>
    <property type="match status" value="1"/>
</dbReference>
<gene>
    <name evidence="3" type="primary">tuaC_2</name>
    <name evidence="3" type="ORF">SFB21_2092</name>
</gene>
<dbReference type="Pfam" id="PF13439">
    <property type="entry name" value="Glyco_transf_4"/>
    <property type="match status" value="1"/>
</dbReference>
<accession>A0A811GCX1</accession>
<reference evidence="3 4" key="1">
    <citation type="submission" date="2020-02" db="EMBL/GenBank/DDBJ databases">
        <authorList>
            <person name="Chaudhuri R."/>
        </authorList>
    </citation>
    <scope>NUCLEOTIDE SEQUENCE [LARGE SCALE GENOMIC DNA]</scope>
    <source>
        <strain evidence="3">SFB21</strain>
    </source>
</reference>
<dbReference type="PANTHER" id="PTHR12526">
    <property type="entry name" value="GLYCOSYLTRANSFERASE"/>
    <property type="match status" value="1"/>
</dbReference>
<dbReference type="EC" id="2.4.-.-" evidence="3"/>
<proteinExistence type="predicted"/>
<comment type="caution">
    <text evidence="3">The sequence shown here is derived from an EMBL/GenBank/DDBJ whole genome shotgun (WGS) entry which is preliminary data.</text>
</comment>
<feature type="domain" description="Glycosyl transferase family 1" evidence="1">
    <location>
        <begin position="150"/>
        <end position="296"/>
    </location>
</feature>
<dbReference type="EMBL" id="CADDTS010000035">
    <property type="protein sequence ID" value="CAB1217438.1"/>
    <property type="molecule type" value="Genomic_DNA"/>
</dbReference>
<dbReference type="Pfam" id="PF00534">
    <property type="entry name" value="Glycos_transf_1"/>
    <property type="match status" value="1"/>
</dbReference>
<keyword evidence="3" id="KW-0808">Transferase</keyword>
<protein>
    <submittedName>
        <fullName evidence="3">Teichuronic acid biosynthesis glycosyltransferase TuaC</fullName>
        <ecNumber evidence="3">2.4.-.-</ecNumber>
    </submittedName>
</protein>
<dbReference type="CDD" id="cd03811">
    <property type="entry name" value="GT4_GT28_WabH-like"/>
    <property type="match status" value="1"/>
</dbReference>
<dbReference type="InterPro" id="IPR028098">
    <property type="entry name" value="Glyco_trans_4-like_N"/>
</dbReference>
<feature type="domain" description="Glycosyltransferase subfamily 4-like N-terminal" evidence="2">
    <location>
        <begin position="13"/>
        <end position="149"/>
    </location>
</feature>
<name>A0A811GCX1_9GAMM</name>
<sequence length="331" mass="36849">MRITIVMASDEDGGLEKHVIELANGLAKYQSVSLIAHPRFQHLLNASVNFCAMDLSGSRHNPWTKYQLKKQILATQPDVVHAHASKTAKLMQGLVKKIQAPCVVTLHGDKSKLGAYCAFDHIITVSQRLAEKLPQTANKTVIYNGVELTQKAQPFHKNRKFIAIGRLNEVKGFDVLIEAWSDIPYVLSIVGDGEEQTKLQALIEHNGLTDRVKLLGFSDQVHQLLTEHEALIVSSRREGGPYTLSEALLLHRPVIGTDVGVMSEFIEADYLCKPDSAEALNAVIKQYLQLEAPEKEFDSAFTNAQHKLTFDCMIDQTLAVYQHCIEKGKTL</sequence>
<evidence type="ECO:0000313" key="4">
    <source>
        <dbReference type="Proteomes" id="UP000489961"/>
    </source>
</evidence>
<dbReference type="InterPro" id="IPR001296">
    <property type="entry name" value="Glyco_trans_1"/>
</dbReference>
<evidence type="ECO:0000259" key="2">
    <source>
        <dbReference type="Pfam" id="PF13439"/>
    </source>
</evidence>
<evidence type="ECO:0000259" key="1">
    <source>
        <dbReference type="Pfam" id="PF00534"/>
    </source>
</evidence>
<dbReference type="GO" id="GO:1901135">
    <property type="term" value="P:carbohydrate derivative metabolic process"/>
    <property type="evidence" value="ECO:0007669"/>
    <property type="project" value="UniProtKB-ARBA"/>
</dbReference>